<gene>
    <name evidence="1" type="ORF">SVUK_LOCUS4741</name>
</gene>
<accession>A0A3P7IPK3</accession>
<sequence length="107" mass="12144">MRRAKGSSDLLSIMLVECALHAQDYSHSHSKDTGWSTCRTSCSQWIKLRGSHPDGLEDWQDLLNRQPPVLIFVDYKKALDSIETNVIPSTLIRQGPILREDIGRILL</sequence>
<protein>
    <submittedName>
        <fullName evidence="1">Uncharacterized protein</fullName>
    </submittedName>
</protein>
<keyword evidence="2" id="KW-1185">Reference proteome</keyword>
<evidence type="ECO:0000313" key="2">
    <source>
        <dbReference type="Proteomes" id="UP000270094"/>
    </source>
</evidence>
<dbReference type="EMBL" id="UYYB01013386">
    <property type="protein sequence ID" value="VDM69743.1"/>
    <property type="molecule type" value="Genomic_DNA"/>
</dbReference>
<dbReference type="AlphaFoldDB" id="A0A3P7IPK3"/>
<dbReference type="Proteomes" id="UP000270094">
    <property type="component" value="Unassembled WGS sequence"/>
</dbReference>
<reference evidence="1 2" key="1">
    <citation type="submission" date="2018-11" db="EMBL/GenBank/DDBJ databases">
        <authorList>
            <consortium name="Pathogen Informatics"/>
        </authorList>
    </citation>
    <scope>NUCLEOTIDE SEQUENCE [LARGE SCALE GENOMIC DNA]</scope>
</reference>
<evidence type="ECO:0000313" key="1">
    <source>
        <dbReference type="EMBL" id="VDM69743.1"/>
    </source>
</evidence>
<proteinExistence type="predicted"/>
<name>A0A3P7IPK3_STRVU</name>
<organism evidence="1 2">
    <name type="scientific">Strongylus vulgaris</name>
    <name type="common">Blood worm</name>
    <dbReference type="NCBI Taxonomy" id="40348"/>
    <lineage>
        <taxon>Eukaryota</taxon>
        <taxon>Metazoa</taxon>
        <taxon>Ecdysozoa</taxon>
        <taxon>Nematoda</taxon>
        <taxon>Chromadorea</taxon>
        <taxon>Rhabditida</taxon>
        <taxon>Rhabditina</taxon>
        <taxon>Rhabditomorpha</taxon>
        <taxon>Strongyloidea</taxon>
        <taxon>Strongylidae</taxon>
        <taxon>Strongylus</taxon>
    </lineage>
</organism>